<reference evidence="5" key="1">
    <citation type="submission" date="2018-02" db="EMBL/GenBank/DDBJ databases">
        <authorList>
            <person name="Hornung B."/>
        </authorList>
    </citation>
    <scope>NUCLEOTIDE SEQUENCE [LARGE SCALE GENOMIC DNA]</scope>
</reference>
<sequence>MRARGVIAAVTAMCAAMALAACQSADQVIAEYNNADAAGYDASTVQTDPAIQALVPETVSADGMLTIGSNLYWAPAEFQQGGTPVGYEIDMMRAVARRMGLELHVENAEFDSIMPAIGSKYEVGASSFTITSEREANFNMIQFYFGGIAWATQSGNPTEFDPADICGRSVGVQTGTMEDDAVAEMAQECDVQPAIQRYDSQDAVTQALTGGKIEAMSADSPVIDYAVAKTDGAIAAIGEVTEMAPFGVVVRKDDQAMTDAVQAALQSLMDDGTLVQIFAAWGINDNIADQAIVNPEVDG</sequence>
<evidence type="ECO:0000259" key="3">
    <source>
        <dbReference type="SMART" id="SM00062"/>
    </source>
</evidence>
<evidence type="ECO:0000313" key="4">
    <source>
        <dbReference type="EMBL" id="SPF67293.1"/>
    </source>
</evidence>
<organism evidence="4 5">
    <name type="scientific">Propionibacterium ruminifibrarum</name>
    <dbReference type="NCBI Taxonomy" id="1962131"/>
    <lineage>
        <taxon>Bacteria</taxon>
        <taxon>Bacillati</taxon>
        <taxon>Actinomycetota</taxon>
        <taxon>Actinomycetes</taxon>
        <taxon>Propionibacteriales</taxon>
        <taxon>Propionibacteriaceae</taxon>
        <taxon>Propionibacterium</taxon>
    </lineage>
</organism>
<feature type="domain" description="Solute-binding protein family 3/N-terminal" evidence="3">
    <location>
        <begin position="64"/>
        <end position="285"/>
    </location>
</feature>
<feature type="chain" id="PRO_5016713572" evidence="2">
    <location>
        <begin position="21"/>
        <end position="299"/>
    </location>
</feature>
<evidence type="ECO:0000256" key="2">
    <source>
        <dbReference type="SAM" id="SignalP"/>
    </source>
</evidence>
<keyword evidence="5" id="KW-1185">Reference proteome</keyword>
<keyword evidence="1 2" id="KW-0732">Signal</keyword>
<dbReference type="SMART" id="SM00062">
    <property type="entry name" value="PBPb"/>
    <property type="match status" value="1"/>
</dbReference>
<evidence type="ECO:0000313" key="5">
    <source>
        <dbReference type="Proteomes" id="UP000265962"/>
    </source>
</evidence>
<dbReference type="Proteomes" id="UP000265962">
    <property type="component" value="Unassembled WGS sequence"/>
</dbReference>
<dbReference type="Gene3D" id="3.40.190.10">
    <property type="entry name" value="Periplasmic binding protein-like II"/>
    <property type="match status" value="2"/>
</dbReference>
<proteinExistence type="predicted"/>
<dbReference type="InterPro" id="IPR001638">
    <property type="entry name" value="Solute-binding_3/MltF_N"/>
</dbReference>
<dbReference type="SUPFAM" id="SSF53850">
    <property type="entry name" value="Periplasmic binding protein-like II"/>
    <property type="match status" value="1"/>
</dbReference>
<dbReference type="Pfam" id="PF00497">
    <property type="entry name" value="SBP_bac_3"/>
    <property type="match status" value="1"/>
</dbReference>
<dbReference type="PROSITE" id="PS51257">
    <property type="entry name" value="PROKAR_LIPOPROTEIN"/>
    <property type="match status" value="1"/>
</dbReference>
<feature type="signal peptide" evidence="2">
    <location>
        <begin position="1"/>
        <end position="20"/>
    </location>
</feature>
<dbReference type="RefSeq" id="WP_220474287.1">
    <property type="nucleotide sequence ID" value="NZ_OMOH01000001.1"/>
</dbReference>
<dbReference type="EMBL" id="OMOH01000001">
    <property type="protein sequence ID" value="SPF67293.1"/>
    <property type="molecule type" value="Genomic_DNA"/>
</dbReference>
<dbReference type="AlphaFoldDB" id="A0A375I247"/>
<dbReference type="PANTHER" id="PTHR35936:SF17">
    <property type="entry name" value="ARGININE-BINDING EXTRACELLULAR PROTEIN ARTP"/>
    <property type="match status" value="1"/>
</dbReference>
<name>A0A375I247_9ACTN</name>
<accession>A0A375I247</accession>
<gene>
    <name evidence="4" type="ORF">PROPJV5_0305</name>
</gene>
<protein>
    <submittedName>
        <fullName evidence="4">Bacterial extracellular solute-binding proteins, family 3</fullName>
    </submittedName>
</protein>
<dbReference type="PANTHER" id="PTHR35936">
    <property type="entry name" value="MEMBRANE-BOUND LYTIC MUREIN TRANSGLYCOSYLASE F"/>
    <property type="match status" value="1"/>
</dbReference>
<evidence type="ECO:0000256" key="1">
    <source>
        <dbReference type="ARBA" id="ARBA00022729"/>
    </source>
</evidence>